<sequence>MSLKSSKAIIRQVPFCLTSREKPRRAVRVDKKGEASAVEDLKRRLGVSMECLESFSWHTFLALRVQKPFFSFFFVRERESKAFFLPSAVQLNSSSFSGPRLAVATVSGLQGRLCHLLVARGPFISPFLDFFYFLKSFGLRLPLFCPSLLLSWGTGLCAGLRVVFFNHLCRRKRDFRRLKKDPPDHISAAARAR</sequence>
<reference evidence="2 3" key="1">
    <citation type="submission" date="2014-02" db="EMBL/GenBank/DDBJ databases">
        <authorList>
            <person name="Sibley D."/>
            <person name="Venepally P."/>
            <person name="Karamycheva S."/>
            <person name="Hadjithomas M."/>
            <person name="Khan A."/>
            <person name="Brunk B."/>
            <person name="Roos D."/>
            <person name="Caler E."/>
            <person name="Lorenzi H."/>
        </authorList>
    </citation>
    <scope>NUCLEOTIDE SEQUENCE [LARGE SCALE GENOMIC DNA]</scope>
    <source>
        <strain evidence="2 3">GAB2-2007-GAL-DOM2</strain>
    </source>
</reference>
<keyword evidence="1 2" id="KW-0812">Transmembrane</keyword>
<comment type="caution">
    <text evidence="2">The sequence shown here is derived from an EMBL/GenBank/DDBJ whole genome shotgun (WGS) entry which is preliminary data.</text>
</comment>
<evidence type="ECO:0000313" key="3">
    <source>
        <dbReference type="Proteomes" id="UP000028837"/>
    </source>
</evidence>
<keyword evidence="1" id="KW-0472">Membrane</keyword>
<gene>
    <name evidence="2" type="ORF">TGDOM2_242040</name>
</gene>
<dbReference type="VEuPathDB" id="ToxoDB:TGDOM2_242040"/>
<dbReference type="Proteomes" id="UP000028837">
    <property type="component" value="Unassembled WGS sequence"/>
</dbReference>
<feature type="non-terminal residue" evidence="2">
    <location>
        <position position="193"/>
    </location>
</feature>
<accession>A0A086JKV6</accession>
<protein>
    <submittedName>
        <fullName evidence="2">Putative transmembrane protein</fullName>
    </submittedName>
</protein>
<keyword evidence="1" id="KW-1133">Transmembrane helix</keyword>
<name>A0A086JKV6_TOXGO</name>
<proteinExistence type="predicted"/>
<feature type="transmembrane region" description="Helical" evidence="1">
    <location>
        <begin position="149"/>
        <end position="169"/>
    </location>
</feature>
<dbReference type="EMBL" id="AHZU02001396">
    <property type="protein sequence ID" value="KFG32774.1"/>
    <property type="molecule type" value="Genomic_DNA"/>
</dbReference>
<evidence type="ECO:0000313" key="2">
    <source>
        <dbReference type="EMBL" id="KFG32774.1"/>
    </source>
</evidence>
<dbReference type="AlphaFoldDB" id="A0A086JKV6"/>
<organism evidence="2 3">
    <name type="scientific">Toxoplasma gondii GAB2-2007-GAL-DOM2</name>
    <dbReference type="NCBI Taxonomy" id="1130820"/>
    <lineage>
        <taxon>Eukaryota</taxon>
        <taxon>Sar</taxon>
        <taxon>Alveolata</taxon>
        <taxon>Apicomplexa</taxon>
        <taxon>Conoidasida</taxon>
        <taxon>Coccidia</taxon>
        <taxon>Eucoccidiorida</taxon>
        <taxon>Eimeriorina</taxon>
        <taxon>Sarcocystidae</taxon>
        <taxon>Toxoplasma</taxon>
    </lineage>
</organism>
<evidence type="ECO:0000256" key="1">
    <source>
        <dbReference type="SAM" id="Phobius"/>
    </source>
</evidence>